<accession>A0A2P6VFG4</accession>
<evidence type="ECO:0000313" key="2">
    <source>
        <dbReference type="Proteomes" id="UP000239649"/>
    </source>
</evidence>
<protein>
    <submittedName>
        <fullName evidence="1">Glycosyl transferase</fullName>
    </submittedName>
</protein>
<dbReference type="OrthoDB" id="10322517at2759"/>
<organism evidence="1 2">
    <name type="scientific">Micractinium conductrix</name>
    <dbReference type="NCBI Taxonomy" id="554055"/>
    <lineage>
        <taxon>Eukaryota</taxon>
        <taxon>Viridiplantae</taxon>
        <taxon>Chlorophyta</taxon>
        <taxon>core chlorophytes</taxon>
        <taxon>Trebouxiophyceae</taxon>
        <taxon>Chlorellales</taxon>
        <taxon>Chlorellaceae</taxon>
        <taxon>Chlorella clade</taxon>
        <taxon>Micractinium</taxon>
    </lineage>
</organism>
<keyword evidence="2" id="KW-1185">Reference proteome</keyword>
<dbReference type="EMBL" id="LHPF02000009">
    <property type="protein sequence ID" value="PSC72836.1"/>
    <property type="molecule type" value="Genomic_DNA"/>
</dbReference>
<reference evidence="1 2" key="1">
    <citation type="journal article" date="2018" name="Plant J.">
        <title>Genome sequences of Chlorella sorokiniana UTEX 1602 and Micractinium conductrix SAG 241.80: implications to maltose excretion by a green alga.</title>
        <authorList>
            <person name="Arriola M.B."/>
            <person name="Velmurugan N."/>
            <person name="Zhang Y."/>
            <person name="Plunkett M.H."/>
            <person name="Hondzo H."/>
            <person name="Barney B.M."/>
        </authorList>
    </citation>
    <scope>NUCLEOTIDE SEQUENCE [LARGE SCALE GENOMIC DNA]</scope>
    <source>
        <strain evidence="1 2">SAG 241.80</strain>
    </source>
</reference>
<sequence>MRAPGSLKRLCSASEEDQENCGEARLKRGPGAAASGASSTAEVARWLEAHCLMGLAPQQQPFWLALAELNLALSAFQHTFAELRLLERHAFTKSPKALAFEKLAFARGVTTAAALAQQPHLQAVHAVLDGALSSCSEAAISQVTLLCPPFLAAWAQRWMPTPDGAAPPRLSLTIVQGYRQHPGVLRAATVYNLGLPTITSTPAAATIYVPFCQ</sequence>
<dbReference type="AlphaFoldDB" id="A0A2P6VFG4"/>
<name>A0A2P6VFG4_9CHLO</name>
<comment type="caution">
    <text evidence="1">The sequence shown here is derived from an EMBL/GenBank/DDBJ whole genome shotgun (WGS) entry which is preliminary data.</text>
</comment>
<evidence type="ECO:0000313" key="1">
    <source>
        <dbReference type="EMBL" id="PSC72836.1"/>
    </source>
</evidence>
<gene>
    <name evidence="1" type="ORF">C2E20_4009</name>
</gene>
<proteinExistence type="predicted"/>
<keyword evidence="1" id="KW-0808">Transferase</keyword>
<dbReference type="Proteomes" id="UP000239649">
    <property type="component" value="Unassembled WGS sequence"/>
</dbReference>
<dbReference type="GO" id="GO:0016740">
    <property type="term" value="F:transferase activity"/>
    <property type="evidence" value="ECO:0007669"/>
    <property type="project" value="UniProtKB-KW"/>
</dbReference>